<dbReference type="PANTHER" id="PTHR43611:SF3">
    <property type="entry name" value="FLAVIN MONONUCLEOTIDE HYDROLASE 1, CHLOROPLATIC"/>
    <property type="match status" value="1"/>
</dbReference>
<comment type="caution">
    <text evidence="1">The sequence shown here is derived from an EMBL/GenBank/DDBJ whole genome shotgun (WGS) entry which is preliminary data.</text>
</comment>
<dbReference type="InterPro" id="IPR041492">
    <property type="entry name" value="HAD_2"/>
</dbReference>
<dbReference type="InterPro" id="IPR023198">
    <property type="entry name" value="PGP-like_dom2"/>
</dbReference>
<dbReference type="CDD" id="cd02603">
    <property type="entry name" value="HAD_sEH-N_like"/>
    <property type="match status" value="1"/>
</dbReference>
<sequence>MQNNSEYNHATNLTSLEADQKSTIIWDLGAVLIDWNPHYLYRKIFDDEAEMHHFLENVCTFDWNEEQDGGRTIQEANDYLIARHPEHEENIRAYYGRWEEMLGGPIQDSVAILREMKLRGEHTLYALTNWSAELFPIALERYDFLGWFDGIVVSGTEKDRKPNHSFYHTLLNRYSLQPEEVLFIDDNLRNIKAAEQLGIESIHFTSPEELRVRLEKMGVL</sequence>
<keyword evidence="2" id="KW-1185">Reference proteome</keyword>
<gene>
    <name evidence="1" type="ORF">GCM10011323_13640</name>
</gene>
<dbReference type="PANTHER" id="PTHR43611">
    <property type="entry name" value="ALPHA-D-GLUCOSE 1-PHOSPHATE PHOSPHATASE"/>
    <property type="match status" value="1"/>
</dbReference>
<dbReference type="Gene3D" id="3.40.50.1000">
    <property type="entry name" value="HAD superfamily/HAD-like"/>
    <property type="match status" value="1"/>
</dbReference>
<dbReference type="GO" id="GO:0016787">
    <property type="term" value="F:hydrolase activity"/>
    <property type="evidence" value="ECO:0007669"/>
    <property type="project" value="UniProtKB-KW"/>
</dbReference>
<evidence type="ECO:0000313" key="1">
    <source>
        <dbReference type="EMBL" id="GGG10376.1"/>
    </source>
</evidence>
<dbReference type="InterPro" id="IPR023214">
    <property type="entry name" value="HAD_sf"/>
</dbReference>
<dbReference type="SFLD" id="SFLDS00003">
    <property type="entry name" value="Haloacid_Dehalogenase"/>
    <property type="match status" value="1"/>
</dbReference>
<protein>
    <submittedName>
        <fullName evidence="1">Hydrolase</fullName>
    </submittedName>
</protein>
<dbReference type="SFLD" id="SFLDG01129">
    <property type="entry name" value="C1.5:_HAD__Beta-PGM__Phosphata"/>
    <property type="match status" value="1"/>
</dbReference>
<proteinExistence type="predicted"/>
<dbReference type="Pfam" id="PF13419">
    <property type="entry name" value="HAD_2"/>
    <property type="match status" value="1"/>
</dbReference>
<organism evidence="1 2">
    <name type="scientific">Pontibacter amylolyticus</name>
    <dbReference type="NCBI Taxonomy" id="1424080"/>
    <lineage>
        <taxon>Bacteria</taxon>
        <taxon>Pseudomonadati</taxon>
        <taxon>Bacteroidota</taxon>
        <taxon>Cytophagia</taxon>
        <taxon>Cytophagales</taxon>
        <taxon>Hymenobacteraceae</taxon>
        <taxon>Pontibacter</taxon>
    </lineage>
</organism>
<evidence type="ECO:0000313" key="2">
    <source>
        <dbReference type="Proteomes" id="UP000634043"/>
    </source>
</evidence>
<accession>A0ABQ1W3N3</accession>
<dbReference type="RefSeq" id="WP_188500772.1">
    <property type="nucleotide sequence ID" value="NZ_BMFP01000002.1"/>
</dbReference>
<dbReference type="Gene3D" id="1.10.150.240">
    <property type="entry name" value="Putative phosphatase, domain 2"/>
    <property type="match status" value="1"/>
</dbReference>
<dbReference type="NCBIfam" id="TIGR01509">
    <property type="entry name" value="HAD-SF-IA-v3"/>
    <property type="match status" value="1"/>
</dbReference>
<dbReference type="InterPro" id="IPR006439">
    <property type="entry name" value="HAD-SF_hydro_IA"/>
</dbReference>
<dbReference type="InterPro" id="IPR036412">
    <property type="entry name" value="HAD-like_sf"/>
</dbReference>
<reference evidence="2" key="1">
    <citation type="journal article" date="2019" name="Int. J. Syst. Evol. Microbiol.">
        <title>The Global Catalogue of Microorganisms (GCM) 10K type strain sequencing project: providing services to taxonomists for standard genome sequencing and annotation.</title>
        <authorList>
            <consortium name="The Broad Institute Genomics Platform"/>
            <consortium name="The Broad Institute Genome Sequencing Center for Infectious Disease"/>
            <person name="Wu L."/>
            <person name="Ma J."/>
        </authorList>
    </citation>
    <scope>NUCLEOTIDE SEQUENCE [LARGE SCALE GENOMIC DNA]</scope>
    <source>
        <strain evidence="2">CGMCC 1.12749</strain>
    </source>
</reference>
<dbReference type="Proteomes" id="UP000634043">
    <property type="component" value="Unassembled WGS sequence"/>
</dbReference>
<name>A0ABQ1W3N3_9BACT</name>
<keyword evidence="1" id="KW-0378">Hydrolase</keyword>
<dbReference type="EMBL" id="BMFP01000002">
    <property type="protein sequence ID" value="GGG10376.1"/>
    <property type="molecule type" value="Genomic_DNA"/>
</dbReference>
<dbReference type="SUPFAM" id="SSF56784">
    <property type="entry name" value="HAD-like"/>
    <property type="match status" value="1"/>
</dbReference>